<dbReference type="GO" id="GO:0016491">
    <property type="term" value="F:oxidoreductase activity"/>
    <property type="evidence" value="ECO:0007669"/>
    <property type="project" value="UniProtKB-KW"/>
</dbReference>
<keyword evidence="3" id="KW-0753">Steroid metabolism</keyword>
<dbReference type="GO" id="GO:0032787">
    <property type="term" value="P:monocarboxylic acid metabolic process"/>
    <property type="evidence" value="ECO:0007669"/>
    <property type="project" value="UniProtKB-ARBA"/>
</dbReference>
<dbReference type="AlphaFoldDB" id="A0AA48I044"/>
<dbReference type="InterPro" id="IPR002347">
    <property type="entry name" value="SDR_fam"/>
</dbReference>
<dbReference type="InterPro" id="IPR050259">
    <property type="entry name" value="SDR"/>
</dbReference>
<dbReference type="PRINTS" id="PR00081">
    <property type="entry name" value="GDHRDH"/>
</dbReference>
<keyword evidence="2" id="KW-0560">Oxidoreductase</keyword>
<comment type="similarity">
    <text evidence="1">Belongs to the short-chain dehydrogenases/reductases (SDR) family.</text>
</comment>
<protein>
    <submittedName>
        <fullName evidence="4">3-oxoacyl-ACP reductase FabG</fullName>
    </submittedName>
</protein>
<dbReference type="PROSITE" id="PS00061">
    <property type="entry name" value="ADH_SHORT"/>
    <property type="match status" value="1"/>
</dbReference>
<dbReference type="FunFam" id="3.40.50.720:FF:000173">
    <property type="entry name" value="3-oxoacyl-[acyl-carrier protein] reductase"/>
    <property type="match status" value="1"/>
</dbReference>
<dbReference type="Gene3D" id="3.40.50.720">
    <property type="entry name" value="NAD(P)-binding Rossmann-like Domain"/>
    <property type="match status" value="1"/>
</dbReference>
<gene>
    <name evidence="4" type="ORF">RsTaC01_0854</name>
</gene>
<dbReference type="InterPro" id="IPR036291">
    <property type="entry name" value="NAD(P)-bd_dom_sf"/>
</dbReference>
<dbReference type="SUPFAM" id="SSF51735">
    <property type="entry name" value="NAD(P)-binding Rossmann-fold domains"/>
    <property type="match status" value="1"/>
</dbReference>
<evidence type="ECO:0000256" key="2">
    <source>
        <dbReference type="ARBA" id="ARBA00023002"/>
    </source>
</evidence>
<evidence type="ECO:0000256" key="3">
    <source>
        <dbReference type="ARBA" id="ARBA00023221"/>
    </source>
</evidence>
<dbReference type="NCBIfam" id="NF005559">
    <property type="entry name" value="PRK07231.1"/>
    <property type="match status" value="1"/>
</dbReference>
<dbReference type="EMBL" id="AP027925">
    <property type="protein sequence ID" value="BED92931.1"/>
    <property type="molecule type" value="Genomic_DNA"/>
</dbReference>
<proteinExistence type="inferred from homology"/>
<dbReference type="PRINTS" id="PR00080">
    <property type="entry name" value="SDRFAMILY"/>
</dbReference>
<sequence>MSYRNKTVIITGASRGIGARTALEFAKLNYNLIINYNTSRAEAFELKKKIKKFNENVYALKADVSKRNQAEKLILKTLNFFENIDVLVNNAGIAQQKLFTEITLEEWKKIFEINVESVFNCTQFALKNMIKNKKGKIINISSIWGLTGASCEVHYSASKASIIGLTKALAKELGPSNIQVNCIVPGVISTDMIKNLTSEEMENLKNQIPLGRFGKTFEIANLILFLASENSNYITGEIINISGGFLI</sequence>
<dbReference type="Proteomes" id="UP001335720">
    <property type="component" value="Chromosome"/>
</dbReference>
<dbReference type="PANTHER" id="PTHR42879">
    <property type="entry name" value="3-OXOACYL-(ACYL-CARRIER-PROTEIN) REDUCTASE"/>
    <property type="match status" value="1"/>
</dbReference>
<organism evidence="4">
    <name type="scientific">Candidatus Paraimprobicoccus trichonymphae</name>
    <dbReference type="NCBI Taxonomy" id="3033793"/>
    <lineage>
        <taxon>Bacteria</taxon>
        <taxon>Bacillati</taxon>
        <taxon>Bacillota</taxon>
        <taxon>Clostridia</taxon>
        <taxon>Candidatus Paraimprobicoccus</taxon>
    </lineage>
</organism>
<dbReference type="GO" id="GO:0008202">
    <property type="term" value="P:steroid metabolic process"/>
    <property type="evidence" value="ECO:0007669"/>
    <property type="project" value="UniProtKB-KW"/>
</dbReference>
<dbReference type="KEGG" id="ptrh:RsTaC01_0854"/>
<evidence type="ECO:0000313" key="4">
    <source>
        <dbReference type="EMBL" id="BED92931.1"/>
    </source>
</evidence>
<name>A0AA48I044_9FIRM</name>
<dbReference type="Pfam" id="PF13561">
    <property type="entry name" value="adh_short_C2"/>
    <property type="match status" value="1"/>
</dbReference>
<dbReference type="InterPro" id="IPR020904">
    <property type="entry name" value="Sc_DH/Rdtase_CS"/>
</dbReference>
<dbReference type="PANTHER" id="PTHR42879:SF2">
    <property type="entry name" value="3-OXOACYL-[ACYL-CARRIER-PROTEIN] REDUCTASE FABG"/>
    <property type="match status" value="1"/>
</dbReference>
<dbReference type="NCBIfam" id="NF047420">
    <property type="entry name" value="EF_P_mod_YmfI"/>
    <property type="match status" value="1"/>
</dbReference>
<reference evidence="4" key="1">
    <citation type="journal article" date="2023" name="ISME J.">
        <title>Emergence of putative energy parasites within Clostridia revealed by genome analysis of a novel endosymbiotic clade.</title>
        <authorList>
            <person name="Takahashi K."/>
            <person name="Kuwahara H."/>
            <person name="Horikawa Y."/>
            <person name="Izawa K."/>
            <person name="Kato D."/>
            <person name="Inagaki T."/>
            <person name="Yuki M."/>
            <person name="Ohkuma M."/>
            <person name="Hongoh Y."/>
        </authorList>
    </citation>
    <scope>NUCLEOTIDE SEQUENCE</scope>
    <source>
        <strain evidence="4">RsTa-C01</strain>
    </source>
</reference>
<keyword evidence="3" id="KW-0443">Lipid metabolism</keyword>
<dbReference type="NCBIfam" id="NF009466">
    <property type="entry name" value="PRK12826.1-2"/>
    <property type="match status" value="1"/>
</dbReference>
<evidence type="ECO:0000256" key="1">
    <source>
        <dbReference type="ARBA" id="ARBA00006484"/>
    </source>
</evidence>
<accession>A0AA48I044</accession>